<sequence>MSGCVQLHCQLVWEQSARSGILGLFLQSSLGAGWCGDWKALCWNLAGRRLGEQPHADSYSQQGRFCGSFASFTQPCAQWPHKAHYRLQRTPEGAKSGAGAKEPREPPAPRDRMTQAGEGWDHTNPSLRSPGGCQPWEPALISLPFIQQAPLCPQSPIANDILSTPAGGRLAPKH</sequence>
<reference evidence="2" key="2">
    <citation type="submission" date="2020-05" db="UniProtKB">
        <authorList>
            <consortium name="Ensembl"/>
        </authorList>
    </citation>
    <scope>IDENTIFICATION</scope>
</reference>
<feature type="compositionally biased region" description="Basic and acidic residues" evidence="1">
    <location>
        <begin position="101"/>
        <end position="113"/>
    </location>
</feature>
<feature type="region of interest" description="Disordered" evidence="1">
    <location>
        <begin position="90"/>
        <end position="133"/>
    </location>
</feature>
<dbReference type="Bgee" id="ENSXETG00000040514">
    <property type="expression patterns" value="Expressed in 4-cell stage embryo and 5 other cell types or tissues"/>
</dbReference>
<dbReference type="InParanoid" id="A0A6I8RE86"/>
<accession>A0A6I8RE86</accession>
<proteinExistence type="predicted"/>
<organism evidence="2">
    <name type="scientific">Xenopus tropicalis</name>
    <name type="common">Western clawed frog</name>
    <name type="synonym">Silurana tropicalis</name>
    <dbReference type="NCBI Taxonomy" id="8364"/>
    <lineage>
        <taxon>Eukaryota</taxon>
        <taxon>Metazoa</taxon>
        <taxon>Chordata</taxon>
        <taxon>Craniata</taxon>
        <taxon>Vertebrata</taxon>
        <taxon>Euteleostomi</taxon>
        <taxon>Amphibia</taxon>
        <taxon>Batrachia</taxon>
        <taxon>Anura</taxon>
        <taxon>Pipoidea</taxon>
        <taxon>Pipidae</taxon>
        <taxon>Xenopodinae</taxon>
        <taxon>Xenopus</taxon>
        <taxon>Silurana</taxon>
    </lineage>
</organism>
<protein>
    <submittedName>
        <fullName evidence="2">Uncharacterized protein</fullName>
    </submittedName>
</protein>
<evidence type="ECO:0000256" key="1">
    <source>
        <dbReference type="SAM" id="MobiDB-lite"/>
    </source>
</evidence>
<dbReference type="AlphaFoldDB" id="A0A6I8RE86"/>
<reference evidence="2" key="1">
    <citation type="journal article" date="2010" name="Science">
        <title>The genome of the Western clawed frog Xenopus tropicalis.</title>
        <authorList>
            <person name="Hellsten U."/>
            <person name="Harland R.M."/>
            <person name="Gilchrist M.J."/>
            <person name="Hendrix D."/>
            <person name="Jurka J."/>
            <person name="Kapitonov V."/>
            <person name="Ovcharenko I."/>
            <person name="Putnam N.H."/>
            <person name="Shu S."/>
            <person name="Taher L."/>
            <person name="Blitz I.L."/>
            <person name="Blumberg B."/>
            <person name="Dichmann D.S."/>
            <person name="Dubchak I."/>
            <person name="Amaya E."/>
            <person name="Detter J.C."/>
            <person name="Fletcher R."/>
            <person name="Gerhard D.S."/>
            <person name="Goodstein D."/>
            <person name="Graves T."/>
            <person name="Grigoriev I.V."/>
            <person name="Grimwood J."/>
            <person name="Kawashima T."/>
            <person name="Lindquist E."/>
            <person name="Lucas S.M."/>
            <person name="Mead P.E."/>
            <person name="Mitros T."/>
            <person name="Ogino H."/>
            <person name="Ohta Y."/>
            <person name="Poliakov A.V."/>
            <person name="Pollet N."/>
            <person name="Robert J."/>
            <person name="Salamov A."/>
            <person name="Sater A.K."/>
            <person name="Schmutz J."/>
            <person name="Terry A."/>
            <person name="Vize P.D."/>
            <person name="Warren W.C."/>
            <person name="Wells D."/>
            <person name="Wills A."/>
            <person name="Wilson R.K."/>
            <person name="Zimmerman L.B."/>
            <person name="Zorn A.M."/>
            <person name="Grainger R."/>
            <person name="Grammer T."/>
            <person name="Khokha M.K."/>
            <person name="Richardson P.M."/>
            <person name="Rokhsar D.S."/>
        </authorList>
    </citation>
    <scope>NUCLEOTIDE SEQUENCE [LARGE SCALE GENOMIC DNA]</scope>
    <source>
        <strain evidence="2">Nigerian</strain>
    </source>
</reference>
<dbReference type="GeneTree" id="ENSGT01000000221099"/>
<name>A0A6I8RE86_XENTR</name>
<dbReference type="Ensembl" id="ENSXETT00000094211">
    <property type="protein sequence ID" value="ENSXETP00000079474"/>
    <property type="gene ID" value="ENSXETG00000040514"/>
</dbReference>
<evidence type="ECO:0000313" key="2">
    <source>
        <dbReference type="Ensembl" id="ENSXETP00000079474"/>
    </source>
</evidence>